<evidence type="ECO:0000313" key="10">
    <source>
        <dbReference type="EMBL" id="VDN32915.1"/>
    </source>
</evidence>
<accession>A0A183EDF8</accession>
<evidence type="ECO:0000256" key="4">
    <source>
        <dbReference type="ARBA" id="ARBA00022448"/>
    </source>
</evidence>
<reference evidence="10 11" key="2">
    <citation type="submission" date="2018-11" db="EMBL/GenBank/DDBJ databases">
        <authorList>
            <consortium name="Pathogen Informatics"/>
        </authorList>
    </citation>
    <scope>NUCLEOTIDE SEQUENCE [LARGE SCALE GENOMIC DNA]</scope>
</reference>
<keyword evidence="11" id="KW-1185">Reference proteome</keyword>
<reference evidence="12" key="1">
    <citation type="submission" date="2016-06" db="UniProtKB">
        <authorList>
            <consortium name="WormBaseParasite"/>
        </authorList>
    </citation>
    <scope>IDENTIFICATION</scope>
</reference>
<dbReference type="WBParaSite" id="GPUH_0001902401-mRNA-1">
    <property type="protein sequence ID" value="GPUH_0001902401-mRNA-1"/>
    <property type="gene ID" value="GPUH_0001902401"/>
</dbReference>
<organism evidence="12">
    <name type="scientific">Gongylonema pulchrum</name>
    <dbReference type="NCBI Taxonomy" id="637853"/>
    <lineage>
        <taxon>Eukaryota</taxon>
        <taxon>Metazoa</taxon>
        <taxon>Ecdysozoa</taxon>
        <taxon>Nematoda</taxon>
        <taxon>Chromadorea</taxon>
        <taxon>Rhabditida</taxon>
        <taxon>Spirurina</taxon>
        <taxon>Spiruromorpha</taxon>
        <taxon>Spiruroidea</taxon>
        <taxon>Gongylonematidae</taxon>
        <taxon>Gongylonema</taxon>
    </lineage>
</organism>
<evidence type="ECO:0000256" key="9">
    <source>
        <dbReference type="RuleBase" id="RU368035"/>
    </source>
</evidence>
<comment type="subcellular location">
    <subcellularLocation>
        <location evidence="2 9">Cell membrane</location>
        <topology evidence="2 9">Multi-pass membrane protein</topology>
    </subcellularLocation>
</comment>
<feature type="transmembrane region" description="Helical" evidence="9">
    <location>
        <begin position="14"/>
        <end position="37"/>
    </location>
</feature>
<sequence length="116" mass="12934">MLWKRAKGRYAERCGAVMTISLATYVCVVLFGSTSWLCTNAVWMELPLLTAKLPEAWSLPSYLVVVVQAVMVCLWDDEACRAFSEYPASCAFALQIRGLVNLPAHFCSDFLYAQNA</sequence>
<gene>
    <name evidence="10" type="ORF">GPUH_LOCUS18999</name>
</gene>
<dbReference type="PANTHER" id="PTHR12929">
    <property type="entry name" value="SOLUTE CARRIER FAMILY 52"/>
    <property type="match status" value="1"/>
</dbReference>
<evidence type="ECO:0000256" key="7">
    <source>
        <dbReference type="ARBA" id="ARBA00022989"/>
    </source>
</evidence>
<comment type="catalytic activity">
    <reaction evidence="1 9">
        <text>riboflavin(in) = riboflavin(out)</text>
        <dbReference type="Rhea" id="RHEA:35015"/>
        <dbReference type="ChEBI" id="CHEBI:57986"/>
    </reaction>
</comment>
<evidence type="ECO:0000256" key="5">
    <source>
        <dbReference type="ARBA" id="ARBA00022475"/>
    </source>
</evidence>
<protein>
    <recommendedName>
        <fullName evidence="9">Riboflavin transporter</fullName>
    </recommendedName>
</protein>
<dbReference type="Proteomes" id="UP000271098">
    <property type="component" value="Unassembled WGS sequence"/>
</dbReference>
<dbReference type="GO" id="GO:0005886">
    <property type="term" value="C:plasma membrane"/>
    <property type="evidence" value="ECO:0007669"/>
    <property type="project" value="UniProtKB-SubCell"/>
</dbReference>
<comment type="caution">
    <text evidence="9">Lacks conserved residue(s) required for the propagation of feature annotation.</text>
</comment>
<name>A0A183EDF8_9BILA</name>
<keyword evidence="8 9" id="KW-0472">Membrane</keyword>
<dbReference type="InterPro" id="IPR009357">
    <property type="entry name" value="Riboflavin_transptr"/>
</dbReference>
<keyword evidence="5 9" id="KW-1003">Cell membrane</keyword>
<keyword evidence="6 9" id="KW-0812">Transmembrane</keyword>
<evidence type="ECO:0000313" key="12">
    <source>
        <dbReference type="WBParaSite" id="GPUH_0001902401-mRNA-1"/>
    </source>
</evidence>
<evidence type="ECO:0000256" key="8">
    <source>
        <dbReference type="ARBA" id="ARBA00023136"/>
    </source>
</evidence>
<comment type="similarity">
    <text evidence="3 9">Belongs to the riboflavin transporter family.</text>
</comment>
<comment type="function">
    <text evidence="9">Plasma membrane transporter mediating the uptake by cells of the water soluble vitamin B2/riboflavin that plays a key role in biochemical oxidation-reduction reactions of the carbohydrate, lipid, and amino acid metabolism.</text>
</comment>
<evidence type="ECO:0000256" key="1">
    <source>
        <dbReference type="ARBA" id="ARBA00000215"/>
    </source>
</evidence>
<dbReference type="Pfam" id="PF06237">
    <property type="entry name" value="SLC52_ribofla_tr"/>
    <property type="match status" value="1"/>
</dbReference>
<dbReference type="OrthoDB" id="9995836at2759"/>
<dbReference type="AlphaFoldDB" id="A0A183EDF8"/>
<keyword evidence="4 9" id="KW-0813">Transport</keyword>
<proteinExistence type="inferred from homology"/>
<feature type="transmembrane region" description="Helical" evidence="9">
    <location>
        <begin position="57"/>
        <end position="75"/>
    </location>
</feature>
<evidence type="ECO:0000256" key="6">
    <source>
        <dbReference type="ARBA" id="ARBA00022692"/>
    </source>
</evidence>
<evidence type="ECO:0000256" key="2">
    <source>
        <dbReference type="ARBA" id="ARBA00004651"/>
    </source>
</evidence>
<keyword evidence="7 9" id="KW-1133">Transmembrane helix</keyword>
<dbReference type="GO" id="GO:0032217">
    <property type="term" value="F:riboflavin transmembrane transporter activity"/>
    <property type="evidence" value="ECO:0007669"/>
    <property type="project" value="UniProtKB-UniRule"/>
</dbReference>
<dbReference type="EMBL" id="UYRT01087738">
    <property type="protein sequence ID" value="VDN32915.1"/>
    <property type="molecule type" value="Genomic_DNA"/>
</dbReference>
<evidence type="ECO:0000313" key="11">
    <source>
        <dbReference type="Proteomes" id="UP000271098"/>
    </source>
</evidence>
<dbReference type="PANTHER" id="PTHR12929:SF10">
    <property type="entry name" value="RIBOFLAVIN TRANSPORTER"/>
    <property type="match status" value="1"/>
</dbReference>
<evidence type="ECO:0000256" key="3">
    <source>
        <dbReference type="ARBA" id="ARBA00006366"/>
    </source>
</evidence>